<protein>
    <submittedName>
        <fullName evidence="1">Uncharacterized protein</fullName>
    </submittedName>
</protein>
<name>A0A5B0PSP4_PUCGR</name>
<reference evidence="1 2" key="1">
    <citation type="submission" date="2019-05" db="EMBL/GenBank/DDBJ databases">
        <title>Emergence of the Ug99 lineage of the wheat stem rust pathogen through somatic hybridization.</title>
        <authorList>
            <person name="Li F."/>
            <person name="Upadhyaya N.M."/>
            <person name="Sperschneider J."/>
            <person name="Matny O."/>
            <person name="Nguyen-Phuc H."/>
            <person name="Mago R."/>
            <person name="Raley C."/>
            <person name="Miller M.E."/>
            <person name="Silverstein K.A.T."/>
            <person name="Henningsen E."/>
            <person name="Hirsch C.D."/>
            <person name="Visser B."/>
            <person name="Pretorius Z.A."/>
            <person name="Steffenson B.J."/>
            <person name="Schwessinger B."/>
            <person name="Dodds P.N."/>
            <person name="Figueroa M."/>
        </authorList>
    </citation>
    <scope>NUCLEOTIDE SEQUENCE [LARGE SCALE GENOMIC DNA]</scope>
    <source>
        <strain evidence="1 2">Ug99</strain>
    </source>
</reference>
<accession>A0A5B0PSP4</accession>
<dbReference type="EMBL" id="VDEP01000318">
    <property type="protein sequence ID" value="KAA1103713.1"/>
    <property type="molecule type" value="Genomic_DNA"/>
</dbReference>
<sequence length="68" mass="7462">MEACADRDAGKSLVRGRDLSPPAEVIEGRSWTSAPEMYDLSWSHDQAPDCVGGRVMPIMMVKGGKPKW</sequence>
<comment type="caution">
    <text evidence="1">The sequence shown here is derived from an EMBL/GenBank/DDBJ whole genome shotgun (WGS) entry which is preliminary data.</text>
</comment>
<organism evidence="1 2">
    <name type="scientific">Puccinia graminis f. sp. tritici</name>
    <dbReference type="NCBI Taxonomy" id="56615"/>
    <lineage>
        <taxon>Eukaryota</taxon>
        <taxon>Fungi</taxon>
        <taxon>Dikarya</taxon>
        <taxon>Basidiomycota</taxon>
        <taxon>Pucciniomycotina</taxon>
        <taxon>Pucciniomycetes</taxon>
        <taxon>Pucciniales</taxon>
        <taxon>Pucciniaceae</taxon>
        <taxon>Puccinia</taxon>
    </lineage>
</organism>
<gene>
    <name evidence="1" type="ORF">PGTUg99_004702</name>
</gene>
<evidence type="ECO:0000313" key="1">
    <source>
        <dbReference type="EMBL" id="KAA1103713.1"/>
    </source>
</evidence>
<dbReference type="AlphaFoldDB" id="A0A5B0PSP4"/>
<proteinExistence type="predicted"/>
<evidence type="ECO:0000313" key="2">
    <source>
        <dbReference type="Proteomes" id="UP000325313"/>
    </source>
</evidence>
<dbReference type="Proteomes" id="UP000325313">
    <property type="component" value="Unassembled WGS sequence"/>
</dbReference>